<dbReference type="AlphaFoldDB" id="A0A6G0QQT5"/>
<evidence type="ECO:0000313" key="1">
    <source>
        <dbReference type="EMBL" id="KAE9298666.1"/>
    </source>
</evidence>
<organism evidence="1 2">
    <name type="scientific">Phytophthora fragariae</name>
    <dbReference type="NCBI Taxonomy" id="53985"/>
    <lineage>
        <taxon>Eukaryota</taxon>
        <taxon>Sar</taxon>
        <taxon>Stramenopiles</taxon>
        <taxon>Oomycota</taxon>
        <taxon>Peronosporomycetes</taxon>
        <taxon>Peronosporales</taxon>
        <taxon>Peronosporaceae</taxon>
        <taxon>Phytophthora</taxon>
    </lineage>
</organism>
<dbReference type="Proteomes" id="UP000486351">
    <property type="component" value="Unassembled WGS sequence"/>
</dbReference>
<accession>A0A6G0QQT5</accession>
<evidence type="ECO:0000313" key="2">
    <source>
        <dbReference type="Proteomes" id="UP000486351"/>
    </source>
</evidence>
<proteinExistence type="predicted"/>
<gene>
    <name evidence="1" type="ORF">PF008_g23449</name>
</gene>
<reference evidence="1 2" key="1">
    <citation type="submission" date="2018-09" db="EMBL/GenBank/DDBJ databases">
        <title>Genomic investigation of the strawberry pathogen Phytophthora fragariae indicates pathogenicity is determined by transcriptional variation in three key races.</title>
        <authorList>
            <person name="Adams T.M."/>
            <person name="Armitage A.D."/>
            <person name="Sobczyk M.K."/>
            <person name="Bates H.J."/>
            <person name="Dunwell J.M."/>
            <person name="Nellist C.F."/>
            <person name="Harrison R.J."/>
        </authorList>
    </citation>
    <scope>NUCLEOTIDE SEQUENCE [LARGE SCALE GENOMIC DNA]</scope>
    <source>
        <strain evidence="1 2">NOV-77</strain>
    </source>
</reference>
<name>A0A6G0QQT5_9STRA</name>
<sequence length="371" mass="41188">MCADFSDVLLTSEVALVMETLVRDNVWFSEICTLSTELDEKLGADAREAKKAVGQLVASVFDSTRRNPEEACTKYYPELDTFKAELNPLQLGTVNMDCNFAVRDCDVLAMCSAIAVSQTTKTLRMQLSLEQEDDDYNIIYRGHLWKYLAYGLFSSRSRELSALGSIELFGIDSMSLVDIETFCAILTSKHSEEDMLGCTLGHGNERDATLMKNGPIRWQFDSSGQVATDSSPIILDSPVHFVRSFNDDGKSDWVDAILPGCGHCQVQRKNLKFDQDEGGRTKETVLTSLCLRFAKYRPSVSTGLPLFLAAVGSSLTTLILDGPRVDLDKNLLSRSCPNLVDLSLCGSLVQMHLNFSEYHSRKQPLPDLDCD</sequence>
<comment type="caution">
    <text evidence="1">The sequence shown here is derived from an EMBL/GenBank/DDBJ whole genome shotgun (WGS) entry which is preliminary data.</text>
</comment>
<dbReference type="EMBL" id="QXFY01002361">
    <property type="protein sequence ID" value="KAE9298666.1"/>
    <property type="molecule type" value="Genomic_DNA"/>
</dbReference>
<protein>
    <submittedName>
        <fullName evidence="1">Uncharacterized protein</fullName>
    </submittedName>
</protein>